<dbReference type="RefSeq" id="WP_344321754.1">
    <property type="nucleotide sequence ID" value="NZ_BAAASZ010000017.1"/>
</dbReference>
<accession>A0ABP5WU57</accession>
<evidence type="ECO:0000313" key="2">
    <source>
        <dbReference type="EMBL" id="GAA2436425.1"/>
    </source>
</evidence>
<comment type="caution">
    <text evidence="2">The sequence shown here is derived from an EMBL/GenBank/DDBJ whole genome shotgun (WGS) entry which is preliminary data.</text>
</comment>
<dbReference type="Pfam" id="PF12724">
    <property type="entry name" value="Flavodoxin_5"/>
    <property type="match status" value="1"/>
</dbReference>
<dbReference type="InterPro" id="IPR008254">
    <property type="entry name" value="Flavodoxin/NO_synth"/>
</dbReference>
<dbReference type="PANTHER" id="PTHR38030:SF2">
    <property type="entry name" value="PROTOPORPHYRINOGEN IX DEHYDROGENASE [QUINONE]"/>
    <property type="match status" value="1"/>
</dbReference>
<evidence type="ECO:0000259" key="1">
    <source>
        <dbReference type="PROSITE" id="PS50902"/>
    </source>
</evidence>
<dbReference type="Gene3D" id="3.40.50.360">
    <property type="match status" value="1"/>
</dbReference>
<gene>
    <name evidence="2" type="ORF">GCM10010405_19490</name>
</gene>
<keyword evidence="3" id="KW-1185">Reference proteome</keyword>
<name>A0ABP5WU57_9ACTN</name>
<proteinExistence type="predicted"/>
<reference evidence="3" key="1">
    <citation type="journal article" date="2019" name="Int. J. Syst. Evol. Microbiol.">
        <title>The Global Catalogue of Microorganisms (GCM) 10K type strain sequencing project: providing services to taxonomists for standard genome sequencing and annotation.</title>
        <authorList>
            <consortium name="The Broad Institute Genomics Platform"/>
            <consortium name="The Broad Institute Genome Sequencing Center for Infectious Disease"/>
            <person name="Wu L."/>
            <person name="Ma J."/>
        </authorList>
    </citation>
    <scope>NUCLEOTIDE SEQUENCE [LARGE SCALE GENOMIC DNA]</scope>
    <source>
        <strain evidence="3">JCM 6305</strain>
    </source>
</reference>
<evidence type="ECO:0000313" key="3">
    <source>
        <dbReference type="Proteomes" id="UP001501638"/>
    </source>
</evidence>
<dbReference type="InterPro" id="IPR052200">
    <property type="entry name" value="Protoporphyrinogen_IX_DH"/>
</dbReference>
<protein>
    <submittedName>
        <fullName evidence="2">Flavodoxin domain-containing protein</fullName>
    </submittedName>
</protein>
<dbReference type="PROSITE" id="PS50902">
    <property type="entry name" value="FLAVODOXIN_LIKE"/>
    <property type="match status" value="1"/>
</dbReference>
<dbReference type="InterPro" id="IPR026816">
    <property type="entry name" value="Flavodoxin_dom"/>
</dbReference>
<feature type="domain" description="Flavodoxin-like" evidence="1">
    <location>
        <begin position="6"/>
        <end position="160"/>
    </location>
</feature>
<dbReference type="SUPFAM" id="SSF52218">
    <property type="entry name" value="Flavoproteins"/>
    <property type="match status" value="1"/>
</dbReference>
<dbReference type="EMBL" id="BAAASZ010000017">
    <property type="protein sequence ID" value="GAA2436425.1"/>
    <property type="molecule type" value="Genomic_DNA"/>
</dbReference>
<dbReference type="PANTHER" id="PTHR38030">
    <property type="entry name" value="PROTOPORPHYRINOGEN IX DEHYDROGENASE [MENAQUINONE]"/>
    <property type="match status" value="1"/>
</dbReference>
<dbReference type="InterPro" id="IPR029039">
    <property type="entry name" value="Flavoprotein-like_sf"/>
</dbReference>
<dbReference type="Proteomes" id="UP001501638">
    <property type="component" value="Unassembled WGS sequence"/>
</dbReference>
<sequence length="170" mass="18776">MTARHVLVAYGSKNGSTAEIAQWIGAALRERHLEADVLPAAEVDDLAPYDAVLLGSGLYAGRWHRQATRLARRRCHELARRPVWLFSSGPLDTSADEHDIPPTPQVTRIAARLDAYEHVTFGGSLADDARGFIARQLLAHGKGGDFRNRERIRRWAHAIADELTGAPQII</sequence>
<organism evidence="2 3">
    <name type="scientific">Streptomyces macrosporus</name>
    <dbReference type="NCBI Taxonomy" id="44032"/>
    <lineage>
        <taxon>Bacteria</taxon>
        <taxon>Bacillati</taxon>
        <taxon>Actinomycetota</taxon>
        <taxon>Actinomycetes</taxon>
        <taxon>Kitasatosporales</taxon>
        <taxon>Streptomycetaceae</taxon>
        <taxon>Streptomyces</taxon>
    </lineage>
</organism>